<keyword evidence="3" id="KW-1185">Reference proteome</keyword>
<dbReference type="PANTHER" id="PTHR10491">
    <property type="entry name" value="DTDP-4-DEHYDRORHAMNOSE REDUCTASE"/>
    <property type="match status" value="1"/>
</dbReference>
<accession>A0A1H0BCC0</accession>
<dbReference type="OrthoDB" id="4907at2157"/>
<evidence type="ECO:0000313" key="3">
    <source>
        <dbReference type="Proteomes" id="UP000199370"/>
    </source>
</evidence>
<dbReference type="Gene3D" id="3.40.50.720">
    <property type="entry name" value="NAD(P)-binding Rossmann-like Domain"/>
    <property type="match status" value="1"/>
</dbReference>
<dbReference type="RefSeq" id="WP_089736387.1">
    <property type="nucleotide sequence ID" value="NZ_FNIA01000037.1"/>
</dbReference>
<dbReference type="NCBIfam" id="TIGR01214">
    <property type="entry name" value="rmlD"/>
    <property type="match status" value="1"/>
</dbReference>
<dbReference type="EMBL" id="FNIA01000037">
    <property type="protein sequence ID" value="SDN43280.1"/>
    <property type="molecule type" value="Genomic_DNA"/>
</dbReference>
<proteinExistence type="predicted"/>
<dbReference type="InterPro" id="IPR029903">
    <property type="entry name" value="RmlD-like-bd"/>
</dbReference>
<organism evidence="2 3">
    <name type="scientific">Haloarchaeobius iranensis</name>
    <dbReference type="NCBI Taxonomy" id="996166"/>
    <lineage>
        <taxon>Archaea</taxon>
        <taxon>Methanobacteriati</taxon>
        <taxon>Methanobacteriota</taxon>
        <taxon>Stenosarchaea group</taxon>
        <taxon>Halobacteria</taxon>
        <taxon>Halobacteriales</taxon>
        <taxon>Halorubellaceae</taxon>
        <taxon>Haloarchaeobius</taxon>
    </lineage>
</organism>
<dbReference type="SUPFAM" id="SSF51735">
    <property type="entry name" value="NAD(P)-binding Rossmann-fold domains"/>
    <property type="match status" value="1"/>
</dbReference>
<dbReference type="Pfam" id="PF04321">
    <property type="entry name" value="RmlD_sub_bind"/>
    <property type="match status" value="1"/>
</dbReference>
<dbReference type="Proteomes" id="UP000199370">
    <property type="component" value="Unassembled WGS sequence"/>
</dbReference>
<name>A0A1H0BCC0_9EURY</name>
<dbReference type="InterPro" id="IPR036291">
    <property type="entry name" value="NAD(P)-bd_dom_sf"/>
</dbReference>
<dbReference type="STRING" id="996166.SAMN05192554_1379"/>
<feature type="domain" description="RmlD-like substrate binding" evidence="1">
    <location>
        <begin position="1"/>
        <end position="294"/>
    </location>
</feature>
<protein>
    <submittedName>
        <fullName evidence="2">dTDP-4-dehydrorhamnose reductase</fullName>
    </submittedName>
</protein>
<sequence length="296" mass="32609">MQLLVVGANGLLGSNVVRAGQQRGWCICGTYHSTQPGFDIPLTQFDLREHDSFDDILSKHDPDVVVNCAAMTDVDRCETNPEQAHVLNGDAPGGLAAHCDANDVDFVHISTDYVFDGVEGEPYNESADTNPVQVYGESKLAGEQAVTEEITDALVARLSFVWGIHRSGEELTGFPAWVRDRLRSGEEVPLFTNQWVTPTRAGQAAETLLDLFERDATGFFNIACASCVTPYEFGEMIANHVGNSEELLREGSMDDIERDATRPAYTCLDVENVESELDRPQPTLREDVEAVWNALR</sequence>
<reference evidence="2 3" key="1">
    <citation type="submission" date="2016-10" db="EMBL/GenBank/DDBJ databases">
        <authorList>
            <person name="de Groot N.N."/>
        </authorList>
    </citation>
    <scope>NUCLEOTIDE SEQUENCE [LARGE SCALE GENOMIC DNA]</scope>
    <source>
        <strain evidence="3">EB21,IBRC-M 10013,KCTC 4048</strain>
    </source>
</reference>
<evidence type="ECO:0000259" key="1">
    <source>
        <dbReference type="Pfam" id="PF04321"/>
    </source>
</evidence>
<dbReference type="PANTHER" id="PTHR10491:SF4">
    <property type="entry name" value="METHIONINE ADENOSYLTRANSFERASE 2 SUBUNIT BETA"/>
    <property type="match status" value="1"/>
</dbReference>
<gene>
    <name evidence="2" type="ORF">SAMN05192554_1379</name>
</gene>
<dbReference type="AlphaFoldDB" id="A0A1H0BCC0"/>
<dbReference type="InterPro" id="IPR005913">
    <property type="entry name" value="dTDP_dehydrorham_reduct"/>
</dbReference>
<evidence type="ECO:0000313" key="2">
    <source>
        <dbReference type="EMBL" id="SDN43280.1"/>
    </source>
</evidence>
<dbReference type="CDD" id="cd05254">
    <property type="entry name" value="dTDP_HR_like_SDR_e"/>
    <property type="match status" value="1"/>
</dbReference>